<accession>A0A4R4N086</accession>
<dbReference type="RefSeq" id="WP_132337461.1">
    <property type="nucleotide sequence ID" value="NZ_SMJZ01000143.1"/>
</dbReference>
<evidence type="ECO:0000313" key="3">
    <source>
        <dbReference type="Proteomes" id="UP000295157"/>
    </source>
</evidence>
<proteinExistence type="predicted"/>
<dbReference type="EMBL" id="SMJZ01000143">
    <property type="protein sequence ID" value="TDC02061.1"/>
    <property type="molecule type" value="Genomic_DNA"/>
</dbReference>
<feature type="compositionally biased region" description="Basic and acidic residues" evidence="1">
    <location>
        <begin position="30"/>
        <end position="47"/>
    </location>
</feature>
<organism evidence="2 3">
    <name type="scientific">Nonomuraea longispora</name>
    <dbReference type="NCBI Taxonomy" id="1848320"/>
    <lineage>
        <taxon>Bacteria</taxon>
        <taxon>Bacillati</taxon>
        <taxon>Actinomycetota</taxon>
        <taxon>Actinomycetes</taxon>
        <taxon>Streptosporangiales</taxon>
        <taxon>Streptosporangiaceae</taxon>
        <taxon>Nonomuraea</taxon>
    </lineage>
</organism>
<feature type="compositionally biased region" description="Low complexity" evidence="1">
    <location>
        <begin position="72"/>
        <end position="110"/>
    </location>
</feature>
<comment type="caution">
    <text evidence="2">The sequence shown here is derived from an EMBL/GenBank/DDBJ whole genome shotgun (WGS) entry which is preliminary data.</text>
</comment>
<dbReference type="Pfam" id="PF14013">
    <property type="entry name" value="MT0933_antitox"/>
    <property type="match status" value="1"/>
</dbReference>
<dbReference type="OrthoDB" id="5125103at2"/>
<evidence type="ECO:0000256" key="1">
    <source>
        <dbReference type="SAM" id="MobiDB-lite"/>
    </source>
</evidence>
<name>A0A4R4N086_9ACTN</name>
<feature type="region of interest" description="Disordered" evidence="1">
    <location>
        <begin position="30"/>
        <end position="110"/>
    </location>
</feature>
<dbReference type="Proteomes" id="UP000295157">
    <property type="component" value="Unassembled WGS sequence"/>
</dbReference>
<sequence length="110" mass="12219">MSRIGEWLKKAENLARGHSKQADQVLDRAEEYAKQRTGHKYDEHISKGADAVQQRYGGGGAAGSEEERRAQQEQQGQQPGQQQGQQPGQQQGQQQGQAGQEEQQRRPPQG</sequence>
<keyword evidence="3" id="KW-1185">Reference proteome</keyword>
<evidence type="ECO:0000313" key="2">
    <source>
        <dbReference type="EMBL" id="TDC02061.1"/>
    </source>
</evidence>
<gene>
    <name evidence="2" type="ORF">E1267_30325</name>
</gene>
<dbReference type="AlphaFoldDB" id="A0A4R4N086"/>
<reference evidence="2 3" key="1">
    <citation type="submission" date="2019-02" db="EMBL/GenBank/DDBJ databases">
        <title>Draft genome sequences of novel Actinobacteria.</title>
        <authorList>
            <person name="Sahin N."/>
            <person name="Ay H."/>
            <person name="Saygin H."/>
        </authorList>
    </citation>
    <scope>NUCLEOTIDE SEQUENCE [LARGE SCALE GENOMIC DNA]</scope>
    <source>
        <strain evidence="2 3">KC201</strain>
    </source>
</reference>
<dbReference type="InterPro" id="IPR028037">
    <property type="entry name" value="Antitoxin_Rv0909/MT0933"/>
</dbReference>
<protein>
    <submittedName>
        <fullName evidence="2">Antitoxin</fullName>
    </submittedName>
</protein>